<comment type="caution">
    <text evidence="2">The sequence shown here is derived from an EMBL/GenBank/DDBJ whole genome shotgun (WGS) entry which is preliminary data.</text>
</comment>
<dbReference type="AlphaFoldDB" id="A0A1Y3B2X2"/>
<keyword evidence="3" id="KW-1185">Reference proteome</keyword>
<gene>
    <name evidence="2" type="ORF">BLA29_005414</name>
</gene>
<dbReference type="EMBL" id="MUJZ01046595">
    <property type="protein sequence ID" value="OTF74537.1"/>
    <property type="molecule type" value="Genomic_DNA"/>
</dbReference>
<feature type="compositionally biased region" description="Low complexity" evidence="1">
    <location>
        <begin position="15"/>
        <end position="27"/>
    </location>
</feature>
<protein>
    <submittedName>
        <fullName evidence="2">Uncharacterized protein</fullName>
    </submittedName>
</protein>
<feature type="region of interest" description="Disordered" evidence="1">
    <location>
        <begin position="1"/>
        <end position="85"/>
    </location>
</feature>
<accession>A0A1Y3B2X2</accession>
<feature type="compositionally biased region" description="Basic and acidic residues" evidence="1">
    <location>
        <begin position="28"/>
        <end position="40"/>
    </location>
</feature>
<evidence type="ECO:0000313" key="3">
    <source>
        <dbReference type="Proteomes" id="UP000194236"/>
    </source>
</evidence>
<name>A0A1Y3B2X2_EURMA</name>
<reference evidence="2 3" key="1">
    <citation type="submission" date="2017-03" db="EMBL/GenBank/DDBJ databases">
        <title>Genome Survey of Euroglyphus maynei.</title>
        <authorList>
            <person name="Arlian L.G."/>
            <person name="Morgan M.S."/>
            <person name="Rider S.D."/>
        </authorList>
    </citation>
    <scope>NUCLEOTIDE SEQUENCE [LARGE SCALE GENOMIC DNA]</scope>
    <source>
        <strain evidence="2">Arlian Lab</strain>
        <tissue evidence="2">Whole body</tissue>
    </source>
</reference>
<dbReference type="Proteomes" id="UP000194236">
    <property type="component" value="Unassembled WGS sequence"/>
</dbReference>
<organism evidence="2 3">
    <name type="scientific">Euroglyphus maynei</name>
    <name type="common">Mayne's house dust mite</name>
    <dbReference type="NCBI Taxonomy" id="6958"/>
    <lineage>
        <taxon>Eukaryota</taxon>
        <taxon>Metazoa</taxon>
        <taxon>Ecdysozoa</taxon>
        <taxon>Arthropoda</taxon>
        <taxon>Chelicerata</taxon>
        <taxon>Arachnida</taxon>
        <taxon>Acari</taxon>
        <taxon>Acariformes</taxon>
        <taxon>Sarcoptiformes</taxon>
        <taxon>Astigmata</taxon>
        <taxon>Psoroptidia</taxon>
        <taxon>Analgoidea</taxon>
        <taxon>Pyroglyphidae</taxon>
        <taxon>Pyroglyphinae</taxon>
        <taxon>Euroglyphus</taxon>
    </lineage>
</organism>
<proteinExistence type="predicted"/>
<evidence type="ECO:0000256" key="1">
    <source>
        <dbReference type="SAM" id="MobiDB-lite"/>
    </source>
</evidence>
<evidence type="ECO:0000313" key="2">
    <source>
        <dbReference type="EMBL" id="OTF74537.1"/>
    </source>
</evidence>
<sequence length="85" mass="9916">MFPNPNMMIMKTESKQQQSSCESPSSNKSERYKAFIRDMQNEMQTNNDQNDDDQNVTKQQNNQTICVKLKQPRYKGTGKPVKNIK</sequence>